<evidence type="ECO:0000313" key="4">
    <source>
        <dbReference type="Proteomes" id="UP000540568"/>
    </source>
</evidence>
<dbReference type="Gene3D" id="1.10.260.40">
    <property type="entry name" value="lambda repressor-like DNA-binding domains"/>
    <property type="match status" value="1"/>
</dbReference>
<keyword evidence="4" id="KW-1185">Reference proteome</keyword>
<accession>A0A7W3JCE3</accession>
<dbReference type="RefSeq" id="WP_182619409.1">
    <property type="nucleotide sequence ID" value="NZ_BAAATF010000010.1"/>
</dbReference>
<dbReference type="EMBL" id="JACGWV010000002">
    <property type="protein sequence ID" value="MBA8810273.1"/>
    <property type="molecule type" value="Genomic_DNA"/>
</dbReference>
<gene>
    <name evidence="3" type="ORF">FHX71_004249</name>
</gene>
<dbReference type="InterPro" id="IPR011990">
    <property type="entry name" value="TPR-like_helical_dom_sf"/>
</dbReference>
<evidence type="ECO:0000313" key="3">
    <source>
        <dbReference type="EMBL" id="MBA8810273.1"/>
    </source>
</evidence>
<evidence type="ECO:0000259" key="2">
    <source>
        <dbReference type="PROSITE" id="PS50943"/>
    </source>
</evidence>
<organism evidence="3 4">
    <name type="scientific">Promicromonospora sukumoe</name>
    <dbReference type="NCBI Taxonomy" id="88382"/>
    <lineage>
        <taxon>Bacteria</taxon>
        <taxon>Bacillati</taxon>
        <taxon>Actinomycetota</taxon>
        <taxon>Actinomycetes</taxon>
        <taxon>Micrococcales</taxon>
        <taxon>Promicromonosporaceae</taxon>
        <taxon>Promicromonospora</taxon>
    </lineage>
</organism>
<dbReference type="SUPFAM" id="SSF48452">
    <property type="entry name" value="TPR-like"/>
    <property type="match status" value="1"/>
</dbReference>
<dbReference type="InterPro" id="IPR010982">
    <property type="entry name" value="Lambda_DNA-bd_dom_sf"/>
</dbReference>
<protein>
    <submittedName>
        <fullName evidence="3">Transcriptional regulator with XRE-family HTH domain</fullName>
    </submittedName>
</protein>
<sequence>MNDHEAIGRRIAHFRKARGMTQVALAQQASISLSLLRKVEQESREATPVLIAAVAKPLAVDVTTLTGQPYDLSGPHRDAIHELIPSVRRVLNYWDVPPDLETPPRSAAEILADARAVAHLRQADRNVQALAQVPALLMEMTAAIHATATASEKERLFDAVATVLHPTMSILHATGYDDLATIVADRIAWTSAQWGSPLAVGLAAHTRTSSMLRQGTYDVGLRLIDSARTVLDAEPTRDVPTLRMIGSLHLRSADLSARAGSAAGASAHISEARGIAEHLRVETDHLWRNLAFGPTNTGFHDVATAIELGDGPRALTLARDLRIPDGFPPTRTGHHFMDIARAYLWQGRHDQALASLQRARELAPQQTRHHPTTREVLRMLVRAHRHANKPLARFNAWIGAGG</sequence>
<dbReference type="Proteomes" id="UP000540568">
    <property type="component" value="Unassembled WGS sequence"/>
</dbReference>
<name>A0A7W3JCE3_9MICO</name>
<feature type="repeat" description="TPR" evidence="1">
    <location>
        <begin position="333"/>
        <end position="366"/>
    </location>
</feature>
<dbReference type="InterPro" id="IPR001387">
    <property type="entry name" value="Cro/C1-type_HTH"/>
</dbReference>
<dbReference type="InterPro" id="IPR019734">
    <property type="entry name" value="TPR_rpt"/>
</dbReference>
<dbReference type="GO" id="GO:0003677">
    <property type="term" value="F:DNA binding"/>
    <property type="evidence" value="ECO:0007669"/>
    <property type="project" value="InterPro"/>
</dbReference>
<dbReference type="CDD" id="cd00093">
    <property type="entry name" value="HTH_XRE"/>
    <property type="match status" value="1"/>
</dbReference>
<dbReference type="PROSITE" id="PS50005">
    <property type="entry name" value="TPR"/>
    <property type="match status" value="1"/>
</dbReference>
<evidence type="ECO:0000256" key="1">
    <source>
        <dbReference type="PROSITE-ProRule" id="PRU00339"/>
    </source>
</evidence>
<dbReference type="Gene3D" id="1.25.40.10">
    <property type="entry name" value="Tetratricopeptide repeat domain"/>
    <property type="match status" value="1"/>
</dbReference>
<dbReference type="PROSITE" id="PS50943">
    <property type="entry name" value="HTH_CROC1"/>
    <property type="match status" value="1"/>
</dbReference>
<dbReference type="SUPFAM" id="SSF47413">
    <property type="entry name" value="lambda repressor-like DNA-binding domains"/>
    <property type="match status" value="1"/>
</dbReference>
<feature type="domain" description="HTH cro/C1-type" evidence="2">
    <location>
        <begin position="11"/>
        <end position="65"/>
    </location>
</feature>
<reference evidence="3 4" key="1">
    <citation type="submission" date="2020-07" db="EMBL/GenBank/DDBJ databases">
        <title>Sequencing the genomes of 1000 actinobacteria strains.</title>
        <authorList>
            <person name="Klenk H.-P."/>
        </authorList>
    </citation>
    <scope>NUCLEOTIDE SEQUENCE [LARGE SCALE GENOMIC DNA]</scope>
    <source>
        <strain evidence="3 4">DSM 44121</strain>
    </source>
</reference>
<dbReference type="AlphaFoldDB" id="A0A7W3JCE3"/>
<dbReference type="SMART" id="SM00530">
    <property type="entry name" value="HTH_XRE"/>
    <property type="match status" value="1"/>
</dbReference>
<dbReference type="Pfam" id="PF13424">
    <property type="entry name" value="TPR_12"/>
    <property type="match status" value="1"/>
</dbReference>
<dbReference type="Pfam" id="PF13560">
    <property type="entry name" value="HTH_31"/>
    <property type="match status" value="1"/>
</dbReference>
<comment type="caution">
    <text evidence="3">The sequence shown here is derived from an EMBL/GenBank/DDBJ whole genome shotgun (WGS) entry which is preliminary data.</text>
</comment>
<keyword evidence="1" id="KW-0802">TPR repeat</keyword>
<proteinExistence type="predicted"/>